<evidence type="ECO:0000313" key="2">
    <source>
        <dbReference type="EMBL" id="JAT97689.1"/>
    </source>
</evidence>
<protein>
    <submittedName>
        <fullName evidence="2">Putative group vii salivary lipocalin</fullName>
    </submittedName>
</protein>
<sequence>MNVFQVTLLTTLWTFVGPKKLFCEECWSPNEEKAKCVGWQLYEDTCAGVPYIECQPGYCRCHCKYGYFRRLDYECVKERNCWPRQMRPEQWLHSTNDVYLKWMSGYQRKWYPFRCFKSKYSRHNGKTYYRNVEFWIARGGGWLYRNFSLQVDLDYSQKKSDEAYLRVRGESGGKRPPNVLRRYSILYASENCIILGDEYPLYGQRTNCTCWTTFDRFNDLHWSCEYMFELYCTQPNITVSQASECWT</sequence>
<dbReference type="EMBL" id="GFAC01001499">
    <property type="protein sequence ID" value="JAT97689.1"/>
    <property type="molecule type" value="mRNA"/>
</dbReference>
<feature type="signal peptide" evidence="1">
    <location>
        <begin position="1"/>
        <end position="18"/>
    </location>
</feature>
<dbReference type="InterPro" id="IPR012674">
    <property type="entry name" value="Calycin"/>
</dbReference>
<evidence type="ECO:0000256" key="1">
    <source>
        <dbReference type="SAM" id="SignalP"/>
    </source>
</evidence>
<reference evidence="2" key="1">
    <citation type="journal article" date="2017" name="Front. Cell. Infect. Microbiol.">
        <title>The Distinct Transcriptional Response of the Midgut of Amblyomma sculptum and Amblyomma aureolatum Ticks to Rickettsia rickettsii Correlates to Their Differences in Susceptibility to Infection.</title>
        <authorList>
            <person name="Martins L.A."/>
            <person name="Galletti M.F.B.M."/>
            <person name="Ribeiro J.M."/>
            <person name="Fujita A."/>
            <person name="Costa F.B."/>
            <person name="Labruna M.B."/>
            <person name="Daffre S."/>
            <person name="Fogaca A.C."/>
        </authorList>
    </citation>
    <scope>NUCLEOTIDE SEQUENCE</scope>
</reference>
<name>A0A1E1XES2_9ACAR</name>
<accession>A0A1E1XES2</accession>
<keyword evidence="1" id="KW-0732">Signal</keyword>
<dbReference type="Gene3D" id="2.40.128.20">
    <property type="match status" value="1"/>
</dbReference>
<dbReference type="AlphaFoldDB" id="A0A1E1XES2"/>
<proteinExistence type="evidence at transcript level"/>
<feature type="chain" id="PRO_5009116076" evidence="1">
    <location>
        <begin position="19"/>
        <end position="247"/>
    </location>
</feature>
<organism evidence="2">
    <name type="scientific">Amblyomma aureolatum</name>
    <dbReference type="NCBI Taxonomy" id="187763"/>
    <lineage>
        <taxon>Eukaryota</taxon>
        <taxon>Metazoa</taxon>
        <taxon>Ecdysozoa</taxon>
        <taxon>Arthropoda</taxon>
        <taxon>Chelicerata</taxon>
        <taxon>Arachnida</taxon>
        <taxon>Acari</taxon>
        <taxon>Parasitiformes</taxon>
        <taxon>Ixodida</taxon>
        <taxon>Ixodoidea</taxon>
        <taxon>Ixodidae</taxon>
        <taxon>Amblyomminae</taxon>
        <taxon>Amblyomma</taxon>
    </lineage>
</organism>